<dbReference type="AlphaFoldDB" id="A0A167IMW1"/>
<keyword evidence="2" id="KW-1185">Reference proteome</keyword>
<dbReference type="Proteomes" id="UP000243498">
    <property type="component" value="Unassembled WGS sequence"/>
</dbReference>
<evidence type="ECO:0000313" key="2">
    <source>
        <dbReference type="Proteomes" id="UP000243498"/>
    </source>
</evidence>
<accession>A0A167IMW1</accession>
<sequence length="85" mass="9406">MVCQVRASRETDKSLNSSFAVWKAAKAPSSDEAHERPVHVVLTVWPAVAFDSSNLNEFWCMGETATGNAKCQVPGYLVWYLSNLT</sequence>
<gene>
    <name evidence="1" type="ORF">NOR_01164</name>
</gene>
<reference evidence="1 2" key="1">
    <citation type="journal article" date="2016" name="Genome Biol. Evol.">
        <title>Divergent and convergent evolution of fungal pathogenicity.</title>
        <authorList>
            <person name="Shang Y."/>
            <person name="Xiao G."/>
            <person name="Zheng P."/>
            <person name="Cen K."/>
            <person name="Zhan S."/>
            <person name="Wang C."/>
        </authorList>
    </citation>
    <scope>NUCLEOTIDE SEQUENCE [LARGE SCALE GENOMIC DNA]</scope>
    <source>
        <strain evidence="1 2">RCEF 4871</strain>
    </source>
</reference>
<protein>
    <submittedName>
        <fullName evidence="1">Uncharacterized protein</fullName>
    </submittedName>
</protein>
<evidence type="ECO:0000313" key="1">
    <source>
        <dbReference type="EMBL" id="OAA49241.1"/>
    </source>
</evidence>
<proteinExistence type="predicted"/>
<organism evidence="1 2">
    <name type="scientific">Metarhizium rileyi (strain RCEF 4871)</name>
    <name type="common">Nomuraea rileyi</name>
    <dbReference type="NCBI Taxonomy" id="1649241"/>
    <lineage>
        <taxon>Eukaryota</taxon>
        <taxon>Fungi</taxon>
        <taxon>Dikarya</taxon>
        <taxon>Ascomycota</taxon>
        <taxon>Pezizomycotina</taxon>
        <taxon>Sordariomycetes</taxon>
        <taxon>Hypocreomycetidae</taxon>
        <taxon>Hypocreales</taxon>
        <taxon>Clavicipitaceae</taxon>
        <taxon>Metarhizium</taxon>
    </lineage>
</organism>
<name>A0A167IMW1_METRR</name>
<dbReference type="EMBL" id="AZHC01000003">
    <property type="protein sequence ID" value="OAA49241.1"/>
    <property type="molecule type" value="Genomic_DNA"/>
</dbReference>
<comment type="caution">
    <text evidence="1">The sequence shown here is derived from an EMBL/GenBank/DDBJ whole genome shotgun (WGS) entry which is preliminary data.</text>
</comment>